<feature type="binding site" description="in other chain" evidence="7">
    <location>
        <position position="207"/>
    </location>
    <ligand>
        <name>IMP</name>
        <dbReference type="ChEBI" id="CHEBI:58053"/>
        <note>ligand shared between dimeric partners</note>
    </ligand>
</feature>
<keyword evidence="7" id="KW-0963">Cytoplasm</keyword>
<feature type="binding site" evidence="7">
    <location>
        <begin position="39"/>
        <end position="41"/>
    </location>
    <ligand>
        <name>GTP</name>
        <dbReference type="ChEBI" id="CHEBI:37565"/>
    </ligand>
</feature>
<dbReference type="InterPro" id="IPR042111">
    <property type="entry name" value="Adenylosuccinate_synth_dom3"/>
</dbReference>
<keyword evidence="9" id="KW-0812">Transmembrane</keyword>
<organism evidence="10 11">
    <name type="scientific">Carsonella ruddii</name>
    <dbReference type="NCBI Taxonomy" id="114186"/>
    <lineage>
        <taxon>Bacteria</taxon>
        <taxon>Pseudomonadati</taxon>
        <taxon>Pseudomonadota</taxon>
        <taxon>Gammaproteobacteria</taxon>
        <taxon>Oceanospirillales</taxon>
        <taxon>Halomonadaceae</taxon>
        <taxon>Zymobacter group</taxon>
        <taxon>Candidatus Carsonella</taxon>
    </lineage>
</organism>
<dbReference type="GO" id="GO:0046040">
    <property type="term" value="P:IMP metabolic process"/>
    <property type="evidence" value="ECO:0007669"/>
    <property type="project" value="TreeGrafter"/>
</dbReference>
<evidence type="ECO:0000313" key="11">
    <source>
        <dbReference type="Proteomes" id="UP001237869"/>
    </source>
</evidence>
<feature type="binding site" evidence="7">
    <location>
        <begin position="11"/>
        <end position="17"/>
    </location>
    <ligand>
        <name>GTP</name>
        <dbReference type="ChEBI" id="CHEBI:37565"/>
    </ligand>
</feature>
<dbReference type="AlphaFoldDB" id="A0AAJ6K0X0"/>
<name>A0AAJ6K0X0_CARRU</name>
<evidence type="ECO:0000256" key="7">
    <source>
        <dbReference type="HAMAP-Rule" id="MF_00011"/>
    </source>
</evidence>
<feature type="binding site" evidence="7">
    <location>
        <begin position="313"/>
        <end position="315"/>
    </location>
    <ligand>
        <name>GTP</name>
        <dbReference type="ChEBI" id="CHEBI:37565"/>
    </ligand>
</feature>
<feature type="active site" description="Proton acceptor" evidence="7">
    <location>
        <position position="12"/>
    </location>
</feature>
<proteinExistence type="inferred from homology"/>
<dbReference type="SUPFAM" id="SSF52540">
    <property type="entry name" value="P-loop containing nucleoside triphosphate hydrolases"/>
    <property type="match status" value="1"/>
</dbReference>
<dbReference type="GO" id="GO:0000287">
    <property type="term" value="F:magnesium ion binding"/>
    <property type="evidence" value="ECO:0007669"/>
    <property type="project" value="UniProtKB-UniRule"/>
</dbReference>
<feature type="binding site" evidence="7">
    <location>
        <position position="131"/>
    </location>
    <ligand>
        <name>IMP</name>
        <dbReference type="ChEBI" id="CHEBI:58053"/>
        <note>ligand shared between dimeric partners</note>
    </ligand>
</feature>
<feature type="binding site" evidence="7">
    <location>
        <begin position="281"/>
        <end position="287"/>
    </location>
    <ligand>
        <name>substrate</name>
    </ligand>
</feature>
<dbReference type="HAMAP" id="MF_00011">
    <property type="entry name" value="Adenylosucc_synth"/>
    <property type="match status" value="1"/>
</dbReference>
<dbReference type="GO" id="GO:0005525">
    <property type="term" value="F:GTP binding"/>
    <property type="evidence" value="ECO:0007669"/>
    <property type="project" value="UniProtKB-UniRule"/>
</dbReference>
<evidence type="ECO:0000256" key="6">
    <source>
        <dbReference type="ARBA" id="ARBA00023134"/>
    </source>
</evidence>
<dbReference type="Gene3D" id="3.40.440.10">
    <property type="entry name" value="Adenylosuccinate Synthetase, subunit A, domain 1"/>
    <property type="match status" value="1"/>
</dbReference>
<feature type="binding site" description="in other chain" evidence="7">
    <location>
        <begin position="37"/>
        <end position="40"/>
    </location>
    <ligand>
        <name>IMP</name>
        <dbReference type="ChEBI" id="CHEBI:58053"/>
        <note>ligand shared between dimeric partners</note>
    </ligand>
</feature>
<dbReference type="InterPro" id="IPR042109">
    <property type="entry name" value="Adenylosuccinate_synth_dom1"/>
</dbReference>
<feature type="binding site" description="in other chain" evidence="7">
    <location>
        <position position="117"/>
    </location>
    <ligand>
        <name>IMP</name>
        <dbReference type="ChEBI" id="CHEBI:58053"/>
        <note>ligand shared between dimeric partners</note>
    </ligand>
</feature>
<dbReference type="InterPro" id="IPR027417">
    <property type="entry name" value="P-loop_NTPase"/>
</dbReference>
<keyword evidence="4 7" id="KW-0658">Purine biosynthesis</keyword>
<evidence type="ECO:0000313" key="10">
    <source>
        <dbReference type="EMBL" id="WGS67283.1"/>
    </source>
</evidence>
<dbReference type="SMART" id="SM00788">
    <property type="entry name" value="Adenylsucc_synt"/>
    <property type="match status" value="1"/>
</dbReference>
<evidence type="ECO:0000256" key="5">
    <source>
        <dbReference type="ARBA" id="ARBA00022842"/>
    </source>
</evidence>
<feature type="active site" description="Proton donor" evidence="7">
    <location>
        <position position="40"/>
    </location>
</feature>
<evidence type="ECO:0000256" key="4">
    <source>
        <dbReference type="ARBA" id="ARBA00022755"/>
    </source>
</evidence>
<dbReference type="Gene3D" id="1.10.300.10">
    <property type="entry name" value="Adenylosuccinate Synthetase, subunit A, domain 2"/>
    <property type="match status" value="1"/>
</dbReference>
<dbReference type="PANTHER" id="PTHR11846:SF0">
    <property type="entry name" value="ADENYLOSUCCINATE SYNTHETASE"/>
    <property type="match status" value="1"/>
</dbReference>
<feature type="binding site" description="in other chain" evidence="7">
    <location>
        <position position="222"/>
    </location>
    <ligand>
        <name>IMP</name>
        <dbReference type="ChEBI" id="CHEBI:58053"/>
        <note>ligand shared between dimeric partners</note>
    </ligand>
</feature>
<evidence type="ECO:0000256" key="9">
    <source>
        <dbReference type="SAM" id="Phobius"/>
    </source>
</evidence>
<dbReference type="Proteomes" id="UP001237869">
    <property type="component" value="Chromosome"/>
</dbReference>
<feature type="transmembrane region" description="Helical" evidence="9">
    <location>
        <begin position="152"/>
        <end position="174"/>
    </location>
</feature>
<dbReference type="GO" id="GO:0044208">
    <property type="term" value="P:'de novo' AMP biosynthetic process"/>
    <property type="evidence" value="ECO:0007669"/>
    <property type="project" value="UniProtKB-UniRule"/>
</dbReference>
<keyword evidence="1 7" id="KW-0436">Ligase</keyword>
<dbReference type="GO" id="GO:0005737">
    <property type="term" value="C:cytoplasm"/>
    <property type="evidence" value="ECO:0007669"/>
    <property type="project" value="UniProtKB-SubCell"/>
</dbReference>
<keyword evidence="9" id="KW-1133">Transmembrane helix</keyword>
<feature type="binding site" evidence="7">
    <location>
        <position position="39"/>
    </location>
    <ligand>
        <name>Mg(2+)</name>
        <dbReference type="ChEBI" id="CHEBI:18420"/>
    </ligand>
</feature>
<keyword evidence="6 7" id="KW-0342">GTP-binding</keyword>
<comment type="cofactor">
    <cofactor evidence="7">
        <name>Mg(2+)</name>
        <dbReference type="ChEBI" id="CHEBI:18420"/>
    </cofactor>
    <text evidence="7">Binds 1 Mg(2+) ion per subunit.</text>
</comment>
<feature type="binding site" description="in other chain" evidence="7">
    <location>
        <position position="285"/>
    </location>
    <ligand>
        <name>IMP</name>
        <dbReference type="ChEBI" id="CHEBI:58053"/>
        <note>ligand shared between dimeric partners</note>
    </ligand>
</feature>
<feature type="binding site" description="in other chain" evidence="7">
    <location>
        <begin position="12"/>
        <end position="15"/>
    </location>
    <ligand>
        <name>IMP</name>
        <dbReference type="ChEBI" id="CHEBI:58053"/>
        <note>ligand shared between dimeric partners</note>
    </ligand>
</feature>
<dbReference type="EMBL" id="CP092148">
    <property type="protein sequence ID" value="WGS67283.1"/>
    <property type="molecule type" value="Genomic_DNA"/>
</dbReference>
<comment type="similarity">
    <text evidence="7 8">Belongs to the adenylosuccinate synthetase family.</text>
</comment>
<evidence type="ECO:0000256" key="1">
    <source>
        <dbReference type="ARBA" id="ARBA00022598"/>
    </source>
</evidence>
<dbReference type="Gene3D" id="3.90.170.10">
    <property type="entry name" value="Adenylosuccinate Synthetase, subunit A, domain 3"/>
    <property type="match status" value="1"/>
</dbReference>
<comment type="subunit">
    <text evidence="7">Homodimer.</text>
</comment>
<evidence type="ECO:0000256" key="2">
    <source>
        <dbReference type="ARBA" id="ARBA00022723"/>
    </source>
</evidence>
<feature type="binding site" evidence="7">
    <location>
        <position position="287"/>
    </location>
    <ligand>
        <name>GTP</name>
        <dbReference type="ChEBI" id="CHEBI:37565"/>
    </ligand>
</feature>
<comment type="pathway">
    <text evidence="7 8">Purine metabolism; AMP biosynthesis via de novo pathway; AMP from IMP: step 1/2.</text>
</comment>
<feature type="binding site" evidence="7">
    <location>
        <begin position="387"/>
        <end position="389"/>
    </location>
    <ligand>
        <name>GTP</name>
        <dbReference type="ChEBI" id="CHEBI:37565"/>
    </ligand>
</feature>
<gene>
    <name evidence="7" type="primary">purA</name>
    <name evidence="10" type="ORF">MEJ65_00180</name>
</gene>
<evidence type="ECO:0000256" key="3">
    <source>
        <dbReference type="ARBA" id="ARBA00022741"/>
    </source>
</evidence>
<dbReference type="InterPro" id="IPR001114">
    <property type="entry name" value="Adenylosuccinate_synthetase"/>
</dbReference>
<protein>
    <recommendedName>
        <fullName evidence="7 8">Adenylosuccinate synthetase</fullName>
        <shortName evidence="7">AMPSase</shortName>
        <shortName evidence="7">AdSS</shortName>
        <ecNumber evidence="7 8">6.3.4.4</ecNumber>
    </recommendedName>
    <alternativeName>
        <fullName evidence="7">IMP--aspartate ligase</fullName>
    </alternativeName>
</protein>
<comment type="subcellular location">
    <subcellularLocation>
        <location evidence="7">Cytoplasm</location>
    </subcellularLocation>
</comment>
<keyword evidence="5 7" id="KW-0460">Magnesium</keyword>
<keyword evidence="9" id="KW-0472">Membrane</keyword>
<dbReference type="PANTHER" id="PTHR11846">
    <property type="entry name" value="ADENYLOSUCCINATE SYNTHETASE"/>
    <property type="match status" value="1"/>
</dbReference>
<evidence type="ECO:0000256" key="8">
    <source>
        <dbReference type="RuleBase" id="RU000520"/>
    </source>
</evidence>
<keyword evidence="3 7" id="KW-0547">Nucleotide-binding</keyword>
<keyword evidence="2 7" id="KW-0479">Metal-binding</keyword>
<comment type="function">
    <text evidence="7">Plays an important role in the de novo pathway of purine nucleotide biosynthesis. Catalyzes the first committed step in the biosynthesis of AMP from IMP.</text>
</comment>
<accession>A0AAJ6K0X0</accession>
<dbReference type="InterPro" id="IPR018220">
    <property type="entry name" value="Adenylosuccin_syn_GTP-bd"/>
</dbReference>
<dbReference type="PROSITE" id="PS01266">
    <property type="entry name" value="ADENYLOSUCCIN_SYN_1"/>
    <property type="match status" value="1"/>
</dbReference>
<comment type="catalytic activity">
    <reaction evidence="7 8">
        <text>IMP + L-aspartate + GTP = N(6)-(1,2-dicarboxyethyl)-AMP + GDP + phosphate + 2 H(+)</text>
        <dbReference type="Rhea" id="RHEA:15753"/>
        <dbReference type="ChEBI" id="CHEBI:15378"/>
        <dbReference type="ChEBI" id="CHEBI:29991"/>
        <dbReference type="ChEBI" id="CHEBI:37565"/>
        <dbReference type="ChEBI" id="CHEBI:43474"/>
        <dbReference type="ChEBI" id="CHEBI:57567"/>
        <dbReference type="ChEBI" id="CHEBI:58053"/>
        <dbReference type="ChEBI" id="CHEBI:58189"/>
        <dbReference type="EC" id="6.3.4.4"/>
    </reaction>
</comment>
<dbReference type="EC" id="6.3.4.4" evidence="7 8"/>
<sequence>MNLSLIGLQWGDEGKGKIIDFLSNFSNIIIRYNGGHNAGHTIYKNNKKNIIKILPSGLFKKYCLCLLSDNVFLLIENLLKEIKNFKNIFISKNIFIINLIDEFIDYLFDKIIKIGTTFSGISIINFRKVIKCCFNIRDIFKFNFIKKLKKNLFFYNIIFIFFKIKLKISIFFLLKKIKKSIFFIKKKIINNCLLINSNSKKFFESSQGVMLDFNKGTFPFVTNSNIVNKSIYIDTNFYLKNIKYIGIIKAFSTRVGNGFFNTKFKKKKTDFFSYINKEFGSNTLRLRKSGWLDINSLLEMIKINNISNLIITKMDSLIYLKYIKLLINYKINNKKMFDYQNNIFNNNYFLFNSWKNIYNNYYENEKNFHLYIRFIEKITNTPIIIISIGKNEKELIFV</sequence>
<dbReference type="RefSeq" id="WP_280956188.1">
    <property type="nucleotide sequence ID" value="NZ_CP092146.1"/>
</dbReference>
<dbReference type="GO" id="GO:0004019">
    <property type="term" value="F:adenylosuccinate synthase activity"/>
    <property type="evidence" value="ECO:0007669"/>
    <property type="project" value="UniProtKB-UniRule"/>
</dbReference>
<dbReference type="Pfam" id="PF00709">
    <property type="entry name" value="Adenylsucc_synt"/>
    <property type="match status" value="1"/>
</dbReference>
<dbReference type="InterPro" id="IPR042110">
    <property type="entry name" value="Adenylosuccinate_synth_dom2"/>
</dbReference>
<feature type="binding site" evidence="7">
    <location>
        <position position="12"/>
    </location>
    <ligand>
        <name>Mg(2+)</name>
        <dbReference type="ChEBI" id="CHEBI:18420"/>
    </ligand>
</feature>
<reference evidence="10" key="1">
    <citation type="submission" date="2022-02" db="EMBL/GenBank/DDBJ databases">
        <title>Long-read sequencing of the primary endosymbionts of Cacopsylla melanoneura.</title>
        <authorList>
            <person name="Dittmer J."/>
            <person name="Corretto E."/>
            <person name="Stauffer C."/>
            <person name="Schuler H."/>
        </authorList>
    </citation>
    <scope>NUCLEOTIDE SEQUENCE</scope>
    <source>
        <strain evidence="10">Cmel4</strain>
    </source>
</reference>